<sequence length="220" mass="24896">MSPTDFTHFSNSNTSHTTTTSIRFPSDCATDPPPSFAPPSSSQQSHRQHISPHPKNNPTTQPFFGISILPSPSQRSLTVEFETAAKHTFNMMNTKYIESSTEHGRGPNVEAYHLAITFFCFFLTHMFRGARISLHRLLAIFGLFGTANARFSRRLQVRKVWSDERRFRMLARSSLADVDATTTVAGGTRELVDRCETTDFSNRLYLLQCHLVSQSLFFLD</sequence>
<evidence type="ECO:0000256" key="1">
    <source>
        <dbReference type="SAM" id="MobiDB-lite"/>
    </source>
</evidence>
<keyword evidence="3" id="KW-1185">Reference proteome</keyword>
<dbReference type="AlphaFoldDB" id="A0A5C3EFS1"/>
<organism evidence="2 3">
    <name type="scientific">Ustilago trichophora</name>
    <dbReference type="NCBI Taxonomy" id="86804"/>
    <lineage>
        <taxon>Eukaryota</taxon>
        <taxon>Fungi</taxon>
        <taxon>Dikarya</taxon>
        <taxon>Basidiomycota</taxon>
        <taxon>Ustilaginomycotina</taxon>
        <taxon>Ustilaginomycetes</taxon>
        <taxon>Ustilaginales</taxon>
        <taxon>Ustilaginaceae</taxon>
        <taxon>Ustilago</taxon>
    </lineage>
</organism>
<dbReference type="EMBL" id="OOIN01000024">
    <property type="protein sequence ID" value="SPO28557.1"/>
    <property type="molecule type" value="Genomic_DNA"/>
</dbReference>
<gene>
    <name evidence="2" type="ORF">UTRI_04435</name>
</gene>
<evidence type="ECO:0000313" key="2">
    <source>
        <dbReference type="EMBL" id="SPO28557.1"/>
    </source>
</evidence>
<evidence type="ECO:0000313" key="3">
    <source>
        <dbReference type="Proteomes" id="UP000324022"/>
    </source>
</evidence>
<feature type="region of interest" description="Disordered" evidence="1">
    <location>
        <begin position="1"/>
        <end position="65"/>
    </location>
</feature>
<name>A0A5C3EFS1_9BASI</name>
<proteinExistence type="predicted"/>
<dbReference type="Proteomes" id="UP000324022">
    <property type="component" value="Unassembled WGS sequence"/>
</dbReference>
<reference evidence="2 3" key="1">
    <citation type="submission" date="2018-03" db="EMBL/GenBank/DDBJ databases">
        <authorList>
            <person name="Guldener U."/>
        </authorList>
    </citation>
    <scope>NUCLEOTIDE SEQUENCE [LARGE SCALE GENOMIC DNA]</scope>
    <source>
        <strain evidence="2 3">NBRC100155</strain>
    </source>
</reference>
<feature type="compositionally biased region" description="Low complexity" evidence="1">
    <location>
        <begin position="1"/>
        <end position="21"/>
    </location>
</feature>
<accession>A0A5C3EFS1</accession>
<protein>
    <submittedName>
        <fullName evidence="2">Uncharacterized protein</fullName>
    </submittedName>
</protein>